<organism evidence="2 3">
    <name type="scientific">Punica granatum</name>
    <name type="common">Pomegranate</name>
    <dbReference type="NCBI Taxonomy" id="22663"/>
    <lineage>
        <taxon>Eukaryota</taxon>
        <taxon>Viridiplantae</taxon>
        <taxon>Streptophyta</taxon>
        <taxon>Embryophyta</taxon>
        <taxon>Tracheophyta</taxon>
        <taxon>Spermatophyta</taxon>
        <taxon>Magnoliopsida</taxon>
        <taxon>eudicotyledons</taxon>
        <taxon>Gunneridae</taxon>
        <taxon>Pentapetalae</taxon>
        <taxon>rosids</taxon>
        <taxon>malvids</taxon>
        <taxon>Myrtales</taxon>
        <taxon>Lythraceae</taxon>
        <taxon>Punica</taxon>
    </lineage>
</organism>
<comment type="caution">
    <text evidence="2">The sequence shown here is derived from an EMBL/GenBank/DDBJ whole genome shotgun (WGS) entry which is preliminary data.</text>
</comment>
<dbReference type="AlphaFoldDB" id="A0A2I0K2L6"/>
<evidence type="ECO:0000313" key="3">
    <source>
        <dbReference type="Proteomes" id="UP000233551"/>
    </source>
</evidence>
<keyword evidence="3" id="KW-1185">Reference proteome</keyword>
<evidence type="ECO:0000256" key="1">
    <source>
        <dbReference type="SAM" id="MobiDB-lite"/>
    </source>
</evidence>
<dbReference type="Proteomes" id="UP000233551">
    <property type="component" value="Unassembled WGS sequence"/>
</dbReference>
<accession>A0A2I0K2L6</accession>
<feature type="region of interest" description="Disordered" evidence="1">
    <location>
        <begin position="57"/>
        <end position="76"/>
    </location>
</feature>
<name>A0A2I0K2L6_PUNGR</name>
<dbReference type="EMBL" id="PGOL01000928">
    <property type="protein sequence ID" value="PKI62789.1"/>
    <property type="molecule type" value="Genomic_DNA"/>
</dbReference>
<gene>
    <name evidence="2" type="ORF">CRG98_016816</name>
</gene>
<evidence type="ECO:0000313" key="2">
    <source>
        <dbReference type="EMBL" id="PKI62789.1"/>
    </source>
</evidence>
<reference evidence="2 3" key="1">
    <citation type="submission" date="2017-11" db="EMBL/GenBank/DDBJ databases">
        <title>De-novo sequencing of pomegranate (Punica granatum L.) genome.</title>
        <authorList>
            <person name="Akparov Z."/>
            <person name="Amiraslanov A."/>
            <person name="Hajiyeva S."/>
            <person name="Abbasov M."/>
            <person name="Kaur K."/>
            <person name="Hamwieh A."/>
            <person name="Solovyev V."/>
            <person name="Salamov A."/>
            <person name="Braich B."/>
            <person name="Kosarev P."/>
            <person name="Mahmoud A."/>
            <person name="Hajiyev E."/>
            <person name="Babayeva S."/>
            <person name="Izzatullayeva V."/>
            <person name="Mammadov A."/>
            <person name="Mammadov A."/>
            <person name="Sharifova S."/>
            <person name="Ojaghi J."/>
            <person name="Eynullazada K."/>
            <person name="Bayramov B."/>
            <person name="Abdulazimova A."/>
            <person name="Shahmuradov I."/>
        </authorList>
    </citation>
    <scope>NUCLEOTIDE SEQUENCE [LARGE SCALE GENOMIC DNA]</scope>
    <source>
        <strain evidence="3">cv. AG2017</strain>
        <tissue evidence="2">Leaf</tissue>
    </source>
</reference>
<protein>
    <submittedName>
        <fullName evidence="2">Uncharacterized protein</fullName>
    </submittedName>
</protein>
<sequence length="76" mass="8090">MQNQRVLPGKVKKGSACLKLMQNQRVQPGKVECLLKVNAESTGPPWKGEEGECLPKVNAESTGPAGKVKKGSACLK</sequence>
<proteinExistence type="predicted"/>